<evidence type="ECO:0000313" key="21">
    <source>
        <dbReference type="Proteomes" id="UP000242502"/>
    </source>
</evidence>
<dbReference type="EC" id="3.4.24.55" evidence="4"/>
<evidence type="ECO:0000256" key="3">
    <source>
        <dbReference type="ARBA" id="ARBA00007261"/>
    </source>
</evidence>
<evidence type="ECO:0000256" key="5">
    <source>
        <dbReference type="ARBA" id="ARBA00017565"/>
    </source>
</evidence>
<dbReference type="Pfam" id="PF16187">
    <property type="entry name" value="Peptidase_M16_M"/>
    <property type="match status" value="1"/>
</dbReference>
<keyword evidence="10" id="KW-0482">Metalloprotease</keyword>
<gene>
    <name evidence="20" type="ORF">AB835_12540</name>
</gene>
<evidence type="ECO:0000256" key="13">
    <source>
        <dbReference type="ARBA" id="ARBA00033450"/>
    </source>
</evidence>
<dbReference type="PROSITE" id="PS00143">
    <property type="entry name" value="INSULINASE"/>
    <property type="match status" value="1"/>
</dbReference>
<evidence type="ECO:0000259" key="19">
    <source>
        <dbReference type="Pfam" id="PF22456"/>
    </source>
</evidence>
<comment type="function">
    <text evidence="2">Endopeptidase that degrades small peptides of less than 7 kDa, such as glucagon and insulin.</text>
</comment>
<dbReference type="Pfam" id="PF22456">
    <property type="entry name" value="PqqF-like_C_4"/>
    <property type="match status" value="1"/>
</dbReference>
<evidence type="ECO:0000256" key="15">
    <source>
        <dbReference type="SAM" id="SignalP"/>
    </source>
</evidence>
<dbReference type="Pfam" id="PF05193">
    <property type="entry name" value="Peptidase_M16_C"/>
    <property type="match status" value="1"/>
</dbReference>
<comment type="cofactor">
    <cofactor evidence="1">
        <name>Zn(2+)</name>
        <dbReference type="ChEBI" id="CHEBI:29105"/>
    </cofactor>
</comment>
<evidence type="ECO:0000256" key="9">
    <source>
        <dbReference type="ARBA" id="ARBA00022833"/>
    </source>
</evidence>
<dbReference type="Proteomes" id="UP000242502">
    <property type="component" value="Unassembled WGS sequence"/>
</dbReference>
<protein>
    <recommendedName>
        <fullName evidence="5">Protease 3</fullName>
        <ecNumber evidence="4">3.4.24.55</ecNumber>
    </recommendedName>
    <alternativeName>
        <fullName evidence="13">Pitrilysin</fullName>
    </alternativeName>
    <alternativeName>
        <fullName evidence="12">Protease III</fullName>
    </alternativeName>
    <alternativeName>
        <fullName evidence="11">Protease pi</fullName>
    </alternativeName>
</protein>
<dbReference type="InterPro" id="IPR001431">
    <property type="entry name" value="Pept_M16_Zn_BS"/>
</dbReference>
<feature type="domain" description="Coenzyme PQQ synthesis protein F-like C-terminal lobe" evidence="19">
    <location>
        <begin position="790"/>
        <end position="885"/>
    </location>
</feature>
<dbReference type="FunFam" id="3.30.830.10:FF:000012">
    <property type="entry name" value="Protease 3"/>
    <property type="match status" value="1"/>
</dbReference>
<dbReference type="InterPro" id="IPR007863">
    <property type="entry name" value="Peptidase_M16_C"/>
</dbReference>
<organism evidence="20 21">
    <name type="scientific">Candidatus Endobugula sertula</name>
    <name type="common">Bugula neritina bacterial symbiont</name>
    <dbReference type="NCBI Taxonomy" id="62101"/>
    <lineage>
        <taxon>Bacteria</taxon>
        <taxon>Pseudomonadati</taxon>
        <taxon>Pseudomonadota</taxon>
        <taxon>Gammaproteobacteria</taxon>
        <taxon>Cellvibrionales</taxon>
        <taxon>Cellvibrionaceae</taxon>
        <taxon>Candidatus Endobugula</taxon>
    </lineage>
</organism>
<name>A0A1D2QMD8_9GAMM</name>
<dbReference type="PANTHER" id="PTHR43690">
    <property type="entry name" value="NARDILYSIN"/>
    <property type="match status" value="1"/>
</dbReference>
<dbReference type="PANTHER" id="PTHR43690:SF18">
    <property type="entry name" value="INSULIN-DEGRADING ENZYME-RELATED"/>
    <property type="match status" value="1"/>
</dbReference>
<evidence type="ECO:0000256" key="4">
    <source>
        <dbReference type="ARBA" id="ARBA00012449"/>
    </source>
</evidence>
<evidence type="ECO:0000256" key="11">
    <source>
        <dbReference type="ARBA" id="ARBA00029597"/>
    </source>
</evidence>
<comment type="similarity">
    <text evidence="3 14">Belongs to the peptidase M16 family.</text>
</comment>
<feature type="domain" description="Peptidase M16 middle/third" evidence="18">
    <location>
        <begin position="407"/>
        <end position="688"/>
    </location>
</feature>
<dbReference type="AlphaFoldDB" id="A0A1D2QMD8"/>
<evidence type="ECO:0000256" key="10">
    <source>
        <dbReference type="ARBA" id="ARBA00023049"/>
    </source>
</evidence>
<keyword evidence="15" id="KW-0732">Signal</keyword>
<evidence type="ECO:0000259" key="16">
    <source>
        <dbReference type="Pfam" id="PF00675"/>
    </source>
</evidence>
<dbReference type="InterPro" id="IPR054734">
    <property type="entry name" value="PqqF-like_C_4"/>
</dbReference>
<sequence>MLSFVTSLIRCAIVLCCIIALSPLPVVAADQSHATIVLNKDIKKGQIDQRKYHYLTLSNQLRVLLISDKDTDKAAASLDVNVGSMDDPGGRHGLAHFLEHMLFLGTKKYPVADEYQAFIDRNGGSHNAYTSGQHTNYFYDIKADKLEESLDRFSQFFVAPLFDEVYVDRERHAVHSEYQARIKDDDRRYYDLFKQMINPEHPFSNFSVGSLTTLANRPDDKVRDDLLTFYQQHYSSDRMALVVLGKESIPQLQKMVEQRFAQIPLREVKYHRPNVPLFTSGSLPIEVVSQPVQNIRQMRLSFPLPSVRAYYGEKPLRYIDSLLSHEGQGSMLSILKEKGWAEALSTLSGDIGAGNAVFDITIDLTEAGIQHRDKIRALLFHALDTIRQKGVEVWRYKEQQQLAKIDFQFLEAGSAINIVGNLANSLHYYPVPEVIRAQYLYSSFDAELIQRLLSRMTPENLYVSTVFPEAQTDNVTHHYQVPYTVNRLPKHIVNIPSGLKNQYQLPKKNLFVPQSGQLFPQDEKLSQPLATSIVVEGNDKESTLWVKQDLSFKVPKAHISLRLKSPAVSQSVRATAMADLLGTLIRDRLNESSYLAKIAGLSYGLYPGSRGFDLRISGYDDKMDVLLGMLVEEIKQPRLKLERFNNVKAELLRQLHNSKKQTPVSQLRPELLVTLRRPYWTDAQLAKALDTVTFEDIQQFSGQWLKGSQFQALFYGNIHQQTVEQWKTKITSLLLPGKQVITPVRVVKLAGDSLTMIKQQAISVDHNDKAVMLYVQAVVDTLEDQAKMVLLEQVLGADFFTQLRTEQQLGYIVYLTNLTIKDVPGLSFVVQSPGTSVDGIKSAVTRFLSQSIRTIPDDLSVYQRSAAVKLLKKPQQLSDQFRLYWQNILRGDHSFSYRQRLVNSIHRITPQQLRDYYQQTLLNKQRLLWVVADKSAVNNTSPLFSKSQPSYIYP</sequence>
<evidence type="ECO:0000256" key="6">
    <source>
        <dbReference type="ARBA" id="ARBA00022670"/>
    </source>
</evidence>
<dbReference type="InterPro" id="IPR011765">
    <property type="entry name" value="Pept_M16_N"/>
</dbReference>
<dbReference type="InterPro" id="IPR050626">
    <property type="entry name" value="Peptidase_M16"/>
</dbReference>
<dbReference type="STRING" id="62101.AB835_12540"/>
<dbReference type="InterPro" id="IPR011249">
    <property type="entry name" value="Metalloenz_LuxS/M16"/>
</dbReference>
<evidence type="ECO:0000313" key="20">
    <source>
        <dbReference type="EMBL" id="ODS22725.1"/>
    </source>
</evidence>
<feature type="chain" id="PRO_5008906519" description="Protease 3" evidence="15">
    <location>
        <begin position="29"/>
        <end position="954"/>
    </location>
</feature>
<proteinExistence type="inferred from homology"/>
<evidence type="ECO:0000256" key="14">
    <source>
        <dbReference type="RuleBase" id="RU004447"/>
    </source>
</evidence>
<dbReference type="SUPFAM" id="SSF63411">
    <property type="entry name" value="LuxS/MPP-like metallohydrolase"/>
    <property type="match status" value="4"/>
</dbReference>
<dbReference type="FunFam" id="3.30.830.10:FF:000005">
    <property type="entry name" value="nardilysin isoform X1"/>
    <property type="match status" value="1"/>
</dbReference>
<dbReference type="Gene3D" id="3.30.830.10">
    <property type="entry name" value="Metalloenzyme, LuxS/M16 peptidase-like"/>
    <property type="match status" value="4"/>
</dbReference>
<dbReference type="GO" id="GO:0005737">
    <property type="term" value="C:cytoplasm"/>
    <property type="evidence" value="ECO:0007669"/>
    <property type="project" value="UniProtKB-ARBA"/>
</dbReference>
<keyword evidence="6" id="KW-0645">Protease</keyword>
<dbReference type="GO" id="GO:0004222">
    <property type="term" value="F:metalloendopeptidase activity"/>
    <property type="evidence" value="ECO:0007669"/>
    <property type="project" value="UniProtKB-EC"/>
</dbReference>
<evidence type="ECO:0000256" key="8">
    <source>
        <dbReference type="ARBA" id="ARBA00022801"/>
    </source>
</evidence>
<dbReference type="Pfam" id="PF00675">
    <property type="entry name" value="Peptidase_M16"/>
    <property type="match status" value="1"/>
</dbReference>
<dbReference type="InterPro" id="IPR032632">
    <property type="entry name" value="Peptidase_M16_M"/>
</dbReference>
<keyword evidence="8" id="KW-0378">Hydrolase</keyword>
<reference evidence="20 21" key="1">
    <citation type="journal article" date="2016" name="Appl. Environ. Microbiol.">
        <title>Lack of Overt Genome Reduction in the Bryostatin-Producing Bryozoan Symbiont "Candidatus Endobugula sertula".</title>
        <authorList>
            <person name="Miller I.J."/>
            <person name="Vanee N."/>
            <person name="Fong S.S."/>
            <person name="Lim-Fong G.E."/>
            <person name="Kwan J.C."/>
        </authorList>
    </citation>
    <scope>NUCLEOTIDE SEQUENCE [LARGE SCALE GENOMIC DNA]</scope>
    <source>
        <strain evidence="20">AB1-4</strain>
    </source>
</reference>
<evidence type="ECO:0000256" key="7">
    <source>
        <dbReference type="ARBA" id="ARBA00022723"/>
    </source>
</evidence>
<comment type="caution">
    <text evidence="20">The sequence shown here is derived from an EMBL/GenBank/DDBJ whole genome shotgun (WGS) entry which is preliminary data.</text>
</comment>
<keyword evidence="9" id="KW-0862">Zinc</keyword>
<evidence type="ECO:0000256" key="1">
    <source>
        <dbReference type="ARBA" id="ARBA00001947"/>
    </source>
</evidence>
<evidence type="ECO:0000259" key="18">
    <source>
        <dbReference type="Pfam" id="PF16187"/>
    </source>
</evidence>
<evidence type="ECO:0000259" key="17">
    <source>
        <dbReference type="Pfam" id="PF05193"/>
    </source>
</evidence>
<dbReference type="GO" id="GO:0006508">
    <property type="term" value="P:proteolysis"/>
    <property type="evidence" value="ECO:0007669"/>
    <property type="project" value="UniProtKB-KW"/>
</dbReference>
<keyword evidence="7" id="KW-0479">Metal-binding</keyword>
<feature type="signal peptide" evidence="15">
    <location>
        <begin position="1"/>
        <end position="28"/>
    </location>
</feature>
<accession>A0A1D2QMD8</accession>
<feature type="domain" description="Peptidase M16 N-terminal" evidence="16">
    <location>
        <begin position="62"/>
        <end position="182"/>
    </location>
</feature>
<evidence type="ECO:0000256" key="2">
    <source>
        <dbReference type="ARBA" id="ARBA00002184"/>
    </source>
</evidence>
<dbReference type="GO" id="GO:0046872">
    <property type="term" value="F:metal ion binding"/>
    <property type="evidence" value="ECO:0007669"/>
    <property type="project" value="UniProtKB-KW"/>
</dbReference>
<feature type="domain" description="Peptidase M16 C-terminal" evidence="17">
    <location>
        <begin position="223"/>
        <end position="400"/>
    </location>
</feature>
<dbReference type="EMBL" id="MDLC01000055">
    <property type="protein sequence ID" value="ODS22725.1"/>
    <property type="molecule type" value="Genomic_DNA"/>
</dbReference>
<evidence type="ECO:0000256" key="12">
    <source>
        <dbReference type="ARBA" id="ARBA00031184"/>
    </source>
</evidence>